<dbReference type="PANTHER" id="PTHR11042">
    <property type="entry name" value="EUKARYOTIC TRANSLATION INITIATION FACTOR 2-ALPHA KINASE EIF2-ALPHA KINASE -RELATED"/>
    <property type="match status" value="1"/>
</dbReference>
<dbReference type="InterPro" id="IPR017441">
    <property type="entry name" value="Protein_kinase_ATP_BS"/>
</dbReference>
<feature type="domain" description="Protein kinase" evidence="8">
    <location>
        <begin position="159"/>
        <end position="544"/>
    </location>
</feature>
<reference evidence="9" key="1">
    <citation type="submission" date="2022-12" db="EMBL/GenBank/DDBJ databases">
        <authorList>
            <person name="Brejova B."/>
        </authorList>
    </citation>
    <scope>NUCLEOTIDE SEQUENCE</scope>
</reference>
<comment type="similarity">
    <text evidence="5">Belongs to the protein kinase superfamily. Ser/Thr protein kinase family. GCN2 subfamily.</text>
</comment>
<dbReference type="EMBL" id="CANTUO010000002">
    <property type="protein sequence ID" value="CAI5757898.1"/>
    <property type="molecule type" value="Genomic_DNA"/>
</dbReference>
<evidence type="ECO:0000256" key="2">
    <source>
        <dbReference type="ARBA" id="ARBA00022741"/>
    </source>
</evidence>
<dbReference type="PROSITE" id="PS50011">
    <property type="entry name" value="PROTEIN_KINASE_DOM"/>
    <property type="match status" value="1"/>
</dbReference>
<keyword evidence="7" id="KW-0812">Transmembrane</keyword>
<evidence type="ECO:0000256" key="7">
    <source>
        <dbReference type="SAM" id="Phobius"/>
    </source>
</evidence>
<dbReference type="Pfam" id="PF00069">
    <property type="entry name" value="Pkinase"/>
    <property type="match status" value="1"/>
</dbReference>
<gene>
    <name evidence="9" type="ORF">CANVERA_P2410</name>
</gene>
<dbReference type="GO" id="GO:0004713">
    <property type="term" value="F:protein tyrosine kinase activity"/>
    <property type="evidence" value="ECO:0007669"/>
    <property type="project" value="TreeGrafter"/>
</dbReference>
<protein>
    <recommendedName>
        <fullName evidence="8">Protein kinase domain-containing protein</fullName>
    </recommendedName>
</protein>
<evidence type="ECO:0000313" key="9">
    <source>
        <dbReference type="EMBL" id="CAI5757898.1"/>
    </source>
</evidence>
<keyword evidence="10" id="KW-1185">Reference proteome</keyword>
<dbReference type="CDD" id="cd00180">
    <property type="entry name" value="PKc"/>
    <property type="match status" value="1"/>
</dbReference>
<evidence type="ECO:0000256" key="4">
    <source>
        <dbReference type="ARBA" id="ARBA00022840"/>
    </source>
</evidence>
<feature type="binding site" evidence="6">
    <location>
        <position position="191"/>
    </location>
    <ligand>
        <name>ATP</name>
        <dbReference type="ChEBI" id="CHEBI:30616"/>
    </ligand>
</feature>
<dbReference type="InterPro" id="IPR011009">
    <property type="entry name" value="Kinase-like_dom_sf"/>
</dbReference>
<keyword evidence="2 6" id="KW-0547">Nucleotide-binding</keyword>
<keyword evidence="4 6" id="KW-0067">ATP-binding</keyword>
<evidence type="ECO:0000256" key="5">
    <source>
        <dbReference type="ARBA" id="ARBA00037982"/>
    </source>
</evidence>
<dbReference type="PROSITE" id="PS00108">
    <property type="entry name" value="PROTEIN_KINASE_ST"/>
    <property type="match status" value="1"/>
</dbReference>
<name>A0A9W4XA05_9ASCO</name>
<evidence type="ECO:0000256" key="6">
    <source>
        <dbReference type="PROSITE-ProRule" id="PRU10141"/>
    </source>
</evidence>
<dbReference type="InterPro" id="IPR000719">
    <property type="entry name" value="Prot_kinase_dom"/>
</dbReference>
<dbReference type="OrthoDB" id="1405469at2759"/>
<dbReference type="GO" id="GO:0005524">
    <property type="term" value="F:ATP binding"/>
    <property type="evidence" value="ECO:0007669"/>
    <property type="project" value="UniProtKB-UniRule"/>
</dbReference>
<feature type="transmembrane region" description="Helical" evidence="7">
    <location>
        <begin position="667"/>
        <end position="686"/>
    </location>
</feature>
<keyword evidence="3" id="KW-0418">Kinase</keyword>
<evidence type="ECO:0000256" key="3">
    <source>
        <dbReference type="ARBA" id="ARBA00022777"/>
    </source>
</evidence>
<evidence type="ECO:0000256" key="1">
    <source>
        <dbReference type="ARBA" id="ARBA00022679"/>
    </source>
</evidence>
<organism evidence="9 10">
    <name type="scientific">Candida verbasci</name>
    <dbReference type="NCBI Taxonomy" id="1227364"/>
    <lineage>
        <taxon>Eukaryota</taxon>
        <taxon>Fungi</taxon>
        <taxon>Dikarya</taxon>
        <taxon>Ascomycota</taxon>
        <taxon>Saccharomycotina</taxon>
        <taxon>Pichiomycetes</taxon>
        <taxon>Debaryomycetaceae</taxon>
        <taxon>Candida/Lodderomyces clade</taxon>
        <taxon>Candida</taxon>
    </lineage>
</organism>
<dbReference type="PANTHER" id="PTHR11042:SF190">
    <property type="entry name" value="MITOSIS INHIBITOR PROTEIN KINASE MIK1"/>
    <property type="match status" value="1"/>
</dbReference>
<dbReference type="GO" id="GO:0005737">
    <property type="term" value="C:cytoplasm"/>
    <property type="evidence" value="ECO:0007669"/>
    <property type="project" value="TreeGrafter"/>
</dbReference>
<keyword evidence="1" id="KW-0808">Transferase</keyword>
<evidence type="ECO:0000313" key="10">
    <source>
        <dbReference type="Proteomes" id="UP001152885"/>
    </source>
</evidence>
<dbReference type="Proteomes" id="UP001152885">
    <property type="component" value="Unassembled WGS sequence"/>
</dbReference>
<dbReference type="InterPro" id="IPR050339">
    <property type="entry name" value="CC_SR_Kinase"/>
</dbReference>
<feature type="transmembrane region" description="Helical" evidence="7">
    <location>
        <begin position="643"/>
        <end position="660"/>
    </location>
</feature>
<dbReference type="SUPFAM" id="SSF56112">
    <property type="entry name" value="Protein kinase-like (PK-like)"/>
    <property type="match status" value="1"/>
</dbReference>
<evidence type="ECO:0000259" key="8">
    <source>
        <dbReference type="PROSITE" id="PS50011"/>
    </source>
</evidence>
<dbReference type="PROSITE" id="PS00107">
    <property type="entry name" value="PROTEIN_KINASE_ATP"/>
    <property type="match status" value="1"/>
</dbReference>
<dbReference type="Gene3D" id="1.10.510.10">
    <property type="entry name" value="Transferase(Phosphotransferase) domain 1"/>
    <property type="match status" value="1"/>
</dbReference>
<dbReference type="AlphaFoldDB" id="A0A9W4XA05"/>
<keyword evidence="7" id="KW-1133">Transmembrane helix</keyword>
<sequence length="696" mass="80823">MSIVPYNSNKAVLYHNPNEGLIVLHDTQENTIQLLTTTKNQDVPDLQRFTKRTNSNSSKAPPLFIFSENSNLTECPNCGFQWAEYQDTGARSRRGSTTNGLSNLFNLPDSTKLPQNLFMHSDYFKLLGQIPYKESSSTSTKGIPEGVFNQGYFNKFFKKIYPFVLGSGAHAQVFKVTHVLNDINLGTYAVKRISMGNKFELLEQVLNEVLILYELSVKGANENNLIRYNHVWLELGDIEESTAYILPLDDSKNDRKIPFVYILQQYCDGGHLEDLICTNYTIEENLSWKDKVANERKKRRAQKNGEMTETAQSWLSNFEIWKFFHDVANGVHYLHKHGILHRDLKPSNCLLDVKYEKNEQINSFDNIDEFESKVFELPKVLVSDFGEGKFIENNIKLKQNLKFNERRGNTGTLEFTSPELWLYTDDPTKNFVNDFTYESDIYSMGLILCYLCCGILPFTNIVKNEQDPQEARNKIIKWYFNMNYKNFSHWFQEQMMKIHGEVNDCLLDYQELIYSMIKAENKTSRKNSKDVLLFLNDMKWNRFIINDNRDRRESIDQSNLTLYEPKPLALINNEKDEDLEFEENDPNHLNLTQDEFEEKLRGFEDTETKKLIEINSISRIPFYCFELILLELLSLFSPHFSKSILKLAIVISIFMDLLVLNSKKVKSCLFIIISIALSLCMAYELGGSRVSSTLNV</sequence>
<accession>A0A9W4XA05</accession>
<dbReference type="SMART" id="SM00220">
    <property type="entry name" value="S_TKc"/>
    <property type="match status" value="1"/>
</dbReference>
<dbReference type="GO" id="GO:0110031">
    <property type="term" value="P:negative regulation of G2/MI transition of meiotic cell cycle"/>
    <property type="evidence" value="ECO:0007669"/>
    <property type="project" value="TreeGrafter"/>
</dbReference>
<dbReference type="Gene3D" id="3.30.200.20">
    <property type="entry name" value="Phosphorylase Kinase, domain 1"/>
    <property type="match status" value="1"/>
</dbReference>
<proteinExistence type="inferred from homology"/>
<dbReference type="InterPro" id="IPR008271">
    <property type="entry name" value="Ser/Thr_kinase_AS"/>
</dbReference>
<keyword evidence="7" id="KW-0472">Membrane</keyword>
<comment type="caution">
    <text evidence="9">The sequence shown here is derived from an EMBL/GenBank/DDBJ whole genome shotgun (WGS) entry which is preliminary data.</text>
</comment>
<dbReference type="GO" id="GO:0005634">
    <property type="term" value="C:nucleus"/>
    <property type="evidence" value="ECO:0007669"/>
    <property type="project" value="TreeGrafter"/>
</dbReference>
<dbReference type="GO" id="GO:0030447">
    <property type="term" value="P:filamentous growth"/>
    <property type="evidence" value="ECO:0007669"/>
    <property type="project" value="UniProtKB-ARBA"/>
</dbReference>